<keyword evidence="1" id="KW-1003">Cell membrane</keyword>
<keyword evidence="11" id="KW-1185">Reference proteome</keyword>
<comment type="caution">
    <text evidence="8">The sequence shown here is derived from an EMBL/GenBank/DDBJ whole genome shotgun (WGS) entry which is preliminary data.</text>
</comment>
<evidence type="ECO:0000313" key="10">
    <source>
        <dbReference type="Proteomes" id="UP000242755"/>
    </source>
</evidence>
<keyword evidence="3 7" id="KW-0812">Transmembrane</keyword>
<protein>
    <submittedName>
        <fullName evidence="8">Cell division protein FtsQ</fullName>
    </submittedName>
</protein>
<keyword evidence="4 7" id="KW-1133">Transmembrane helix</keyword>
<dbReference type="PANTHER" id="PTHR37820:SF1">
    <property type="entry name" value="CELL DIVISION PROTEIN FTSQ"/>
    <property type="match status" value="1"/>
</dbReference>
<evidence type="ECO:0000256" key="3">
    <source>
        <dbReference type="ARBA" id="ARBA00022692"/>
    </source>
</evidence>
<dbReference type="STRING" id="1176165.GCA_001584405_00029"/>
<reference evidence="8 11" key="1">
    <citation type="submission" date="2016-01" db="EMBL/GenBank/DDBJ databases">
        <title>Use of Whole Genome Sequencing to ascertain that Brevibacterium massiliense (Roux, Raoult 2009) is a later heterotypic synonym of Brevibacterium ravenspurgense (Mages 2008).</title>
        <authorList>
            <person name="Bernier A.-M."/>
            <person name="Burdz T."/>
            <person name="Huynh C."/>
            <person name="Pachecho A.L."/>
            <person name="Wiebe D."/>
            <person name="Bonner C."/>
            <person name="Bernard K."/>
        </authorList>
    </citation>
    <scope>NUCLEOTIDE SEQUENCE [LARGE SCALE GENOMIC DNA]</scope>
    <source>
        <strain evidence="8 11">CCUG56047</strain>
    </source>
</reference>
<evidence type="ECO:0000256" key="1">
    <source>
        <dbReference type="ARBA" id="ARBA00022475"/>
    </source>
</evidence>
<dbReference type="GO" id="GO:0051301">
    <property type="term" value="P:cell division"/>
    <property type="evidence" value="ECO:0007669"/>
    <property type="project" value="UniProtKB-KW"/>
</dbReference>
<dbReference type="Proteomes" id="UP000242755">
    <property type="component" value="Unassembled WGS sequence"/>
</dbReference>
<dbReference type="EMBL" id="PKGO01000007">
    <property type="protein sequence ID" value="PKY69997.1"/>
    <property type="molecule type" value="Genomic_DNA"/>
</dbReference>
<keyword evidence="7" id="KW-0472">Membrane</keyword>
<dbReference type="AlphaFoldDB" id="A0A150H762"/>
<feature type="compositionally biased region" description="Basic and acidic residues" evidence="6">
    <location>
        <begin position="236"/>
        <end position="254"/>
    </location>
</feature>
<keyword evidence="2 8" id="KW-0132">Cell division</keyword>
<keyword evidence="5" id="KW-0131">Cell cycle</keyword>
<gene>
    <name evidence="8" type="primary">ftsQ</name>
    <name evidence="8" type="ORF">Bravens_00974</name>
    <name evidence="9" type="ORF">CYJ40_07980</name>
</gene>
<evidence type="ECO:0000313" key="11">
    <source>
        <dbReference type="Proteomes" id="UP000243589"/>
    </source>
</evidence>
<feature type="transmembrane region" description="Helical" evidence="7">
    <location>
        <begin position="21"/>
        <end position="40"/>
    </location>
</feature>
<evidence type="ECO:0000256" key="6">
    <source>
        <dbReference type="SAM" id="MobiDB-lite"/>
    </source>
</evidence>
<evidence type="ECO:0000313" key="8">
    <source>
        <dbReference type="EMBL" id="KXZ57942.1"/>
    </source>
</evidence>
<dbReference type="EMBL" id="LQQC01000010">
    <property type="protein sequence ID" value="KXZ57942.1"/>
    <property type="molecule type" value="Genomic_DNA"/>
</dbReference>
<sequence>MNTASLDERRREHRSLRVRRILYGVVAAVAVLALGAVVWFSPLLALTDVKAEGAQLVDGDEVAAFMLQKHEGTPLPQLRSQRLKDELAEEFPLARSFDISLAGPRSLRVKVHDRQPAFTVKRGEAWEIYDREAVVLGNPDDKPQDVPMFVGTADREGIEIASTVVSSLGENLKQTEAVAVKSSTRTAVIMRPKEDYTVAVILGEPTDIKAKLTTARTIMEDEPPVIDVQSTAVPATKEDAPAWARLPREADSQD</sequence>
<feature type="region of interest" description="Disordered" evidence="6">
    <location>
        <begin position="233"/>
        <end position="254"/>
    </location>
</feature>
<proteinExistence type="predicted"/>
<dbReference type="RefSeq" id="WP_101672679.1">
    <property type="nucleotide sequence ID" value="NZ_LQQC01000010.1"/>
</dbReference>
<dbReference type="PANTHER" id="PTHR37820">
    <property type="entry name" value="CELL DIVISION PROTEIN DIVIB"/>
    <property type="match status" value="1"/>
</dbReference>
<evidence type="ECO:0000256" key="4">
    <source>
        <dbReference type="ARBA" id="ARBA00022989"/>
    </source>
</evidence>
<name>A0A150H762_9MICO</name>
<dbReference type="Proteomes" id="UP000243589">
    <property type="component" value="Unassembled WGS sequence"/>
</dbReference>
<dbReference type="InterPro" id="IPR050487">
    <property type="entry name" value="FtsQ_DivIB"/>
</dbReference>
<evidence type="ECO:0000313" key="9">
    <source>
        <dbReference type="EMBL" id="PKY69997.1"/>
    </source>
</evidence>
<evidence type="ECO:0000256" key="5">
    <source>
        <dbReference type="ARBA" id="ARBA00023306"/>
    </source>
</evidence>
<dbReference type="GO" id="GO:0005886">
    <property type="term" value="C:plasma membrane"/>
    <property type="evidence" value="ECO:0007669"/>
    <property type="project" value="TreeGrafter"/>
</dbReference>
<dbReference type="PATRIC" id="fig|479117.4.peg.973"/>
<accession>A0A150H762</accession>
<organism evidence="8 11">
    <name type="scientific">Brevibacterium ravenspurgense</name>
    <dbReference type="NCBI Taxonomy" id="479117"/>
    <lineage>
        <taxon>Bacteria</taxon>
        <taxon>Bacillati</taxon>
        <taxon>Actinomycetota</taxon>
        <taxon>Actinomycetes</taxon>
        <taxon>Micrococcales</taxon>
        <taxon>Brevibacteriaceae</taxon>
        <taxon>Brevibacterium</taxon>
    </lineage>
</organism>
<evidence type="ECO:0000256" key="7">
    <source>
        <dbReference type="SAM" id="Phobius"/>
    </source>
</evidence>
<reference evidence="9 10" key="2">
    <citation type="submission" date="2017-12" db="EMBL/GenBank/DDBJ databases">
        <title>Phylogenetic diversity of female urinary microbiome.</title>
        <authorList>
            <person name="Thomas-White K."/>
            <person name="Wolfe A.J."/>
        </authorList>
    </citation>
    <scope>NUCLEOTIDE SEQUENCE [LARGE SCALE GENOMIC DNA]</scope>
    <source>
        <strain evidence="9 10">UMB0426</strain>
    </source>
</reference>
<evidence type="ECO:0000256" key="2">
    <source>
        <dbReference type="ARBA" id="ARBA00022618"/>
    </source>
</evidence>